<organism evidence="6 7">
    <name type="scientific">Cryobacterium luteum</name>
    <dbReference type="NCBI Taxonomy" id="1424661"/>
    <lineage>
        <taxon>Bacteria</taxon>
        <taxon>Bacillati</taxon>
        <taxon>Actinomycetota</taxon>
        <taxon>Actinomycetes</taxon>
        <taxon>Micrococcales</taxon>
        <taxon>Microbacteriaceae</taxon>
        <taxon>Cryobacterium</taxon>
    </lineage>
</organism>
<dbReference type="EMBL" id="SOFF01000050">
    <property type="protein sequence ID" value="TFB83899.1"/>
    <property type="molecule type" value="Genomic_DNA"/>
</dbReference>
<dbReference type="PANTHER" id="PTHR48111:SF38">
    <property type="entry name" value="TWO-COMPONENT RESPONSE REGULATOR"/>
    <property type="match status" value="1"/>
</dbReference>
<evidence type="ECO:0000256" key="2">
    <source>
        <dbReference type="PROSITE-ProRule" id="PRU00169"/>
    </source>
</evidence>
<dbReference type="GO" id="GO:0006355">
    <property type="term" value="P:regulation of DNA-templated transcription"/>
    <property type="evidence" value="ECO:0007669"/>
    <property type="project" value="InterPro"/>
</dbReference>
<dbReference type="InterPro" id="IPR001789">
    <property type="entry name" value="Sig_transdc_resp-reg_receiver"/>
</dbReference>
<keyword evidence="7" id="KW-1185">Reference proteome</keyword>
<dbReference type="PROSITE" id="PS51755">
    <property type="entry name" value="OMPR_PHOB"/>
    <property type="match status" value="1"/>
</dbReference>
<dbReference type="SUPFAM" id="SSF52172">
    <property type="entry name" value="CheY-like"/>
    <property type="match status" value="1"/>
</dbReference>
<feature type="modified residue" description="4-aspartylphosphate" evidence="2">
    <location>
        <position position="76"/>
    </location>
</feature>
<comment type="caution">
    <text evidence="6">The sequence shown here is derived from an EMBL/GenBank/DDBJ whole genome shotgun (WGS) entry which is preliminary data.</text>
</comment>
<dbReference type="GO" id="GO:0032993">
    <property type="term" value="C:protein-DNA complex"/>
    <property type="evidence" value="ECO:0007669"/>
    <property type="project" value="TreeGrafter"/>
</dbReference>
<dbReference type="Pfam" id="PF00072">
    <property type="entry name" value="Response_reg"/>
    <property type="match status" value="1"/>
</dbReference>
<dbReference type="AlphaFoldDB" id="A0A5F0D0L6"/>
<dbReference type="InterPro" id="IPR039420">
    <property type="entry name" value="WalR-like"/>
</dbReference>
<evidence type="ECO:0000259" key="4">
    <source>
        <dbReference type="PROSITE" id="PS50110"/>
    </source>
</evidence>
<dbReference type="PANTHER" id="PTHR48111">
    <property type="entry name" value="REGULATOR OF RPOS"/>
    <property type="match status" value="1"/>
</dbReference>
<evidence type="ECO:0000259" key="5">
    <source>
        <dbReference type="PROSITE" id="PS51755"/>
    </source>
</evidence>
<dbReference type="GO" id="GO:0000156">
    <property type="term" value="F:phosphorelay response regulator activity"/>
    <property type="evidence" value="ECO:0007669"/>
    <property type="project" value="TreeGrafter"/>
</dbReference>
<dbReference type="PROSITE" id="PS50110">
    <property type="entry name" value="RESPONSE_REGULATORY"/>
    <property type="match status" value="1"/>
</dbReference>
<evidence type="ECO:0000313" key="6">
    <source>
        <dbReference type="EMBL" id="TFB83899.1"/>
    </source>
</evidence>
<sequence length="249" mass="27121">MVGCVAGAAKPPPRKCVREGRDADVKRIVVVEDEPLLAQLLRRILGGAGYTVTVAGTAVDALAAIRAVDPDLIILDLLLPDGRGEDVLTEVMSFRPSSRVLVLSSMTQVATKVGVLNGGAVDFLAKPFANAELLARINTRIRTPASSQASAASITRYLRSSGVSIDLQQREIVVDGLRVPLTQREFMLLVYLLERAPEPCTRAELLEQVWGTKFDTGTNVVDVCVRRLRWKLSNDKIETVRNVGYRITA</sequence>
<dbReference type="InterPro" id="IPR036388">
    <property type="entry name" value="WH-like_DNA-bd_sf"/>
</dbReference>
<dbReference type="InterPro" id="IPR011006">
    <property type="entry name" value="CheY-like_superfamily"/>
</dbReference>
<protein>
    <submittedName>
        <fullName evidence="6">Response regulator transcription factor</fullName>
    </submittedName>
</protein>
<dbReference type="SMART" id="SM00862">
    <property type="entry name" value="Trans_reg_C"/>
    <property type="match status" value="1"/>
</dbReference>
<dbReference type="Gene3D" id="3.40.50.2300">
    <property type="match status" value="1"/>
</dbReference>
<keyword evidence="1 3" id="KW-0238">DNA-binding</keyword>
<feature type="DNA-binding region" description="OmpR/PhoB-type" evidence="3">
    <location>
        <begin position="155"/>
        <end position="249"/>
    </location>
</feature>
<evidence type="ECO:0000313" key="7">
    <source>
        <dbReference type="Proteomes" id="UP000297654"/>
    </source>
</evidence>
<dbReference type="InterPro" id="IPR016032">
    <property type="entry name" value="Sig_transdc_resp-reg_C-effctor"/>
</dbReference>
<dbReference type="OrthoDB" id="9812490at2"/>
<dbReference type="SMART" id="SM00448">
    <property type="entry name" value="REC"/>
    <property type="match status" value="1"/>
</dbReference>
<dbReference type="InterPro" id="IPR001867">
    <property type="entry name" value="OmpR/PhoB-type_DNA-bd"/>
</dbReference>
<keyword evidence="2" id="KW-0597">Phosphoprotein</keyword>
<accession>A0A5F0D0L6</accession>
<dbReference type="Gene3D" id="1.10.10.10">
    <property type="entry name" value="Winged helix-like DNA-binding domain superfamily/Winged helix DNA-binding domain"/>
    <property type="match status" value="1"/>
</dbReference>
<dbReference type="CDD" id="cd00383">
    <property type="entry name" value="trans_reg_C"/>
    <property type="match status" value="1"/>
</dbReference>
<reference evidence="6 7" key="1">
    <citation type="submission" date="2019-03" db="EMBL/GenBank/DDBJ databases">
        <title>Genomics of glacier-inhabiting Cryobacterium strains.</title>
        <authorList>
            <person name="Liu Q."/>
            <person name="Xin Y.-H."/>
        </authorList>
    </citation>
    <scope>NUCLEOTIDE SEQUENCE [LARGE SCALE GENOMIC DNA]</scope>
    <source>
        <strain evidence="6 7">Hh15</strain>
    </source>
</reference>
<dbReference type="SUPFAM" id="SSF46894">
    <property type="entry name" value="C-terminal effector domain of the bipartite response regulators"/>
    <property type="match status" value="1"/>
</dbReference>
<evidence type="ECO:0000256" key="3">
    <source>
        <dbReference type="PROSITE-ProRule" id="PRU01091"/>
    </source>
</evidence>
<evidence type="ECO:0000256" key="1">
    <source>
        <dbReference type="ARBA" id="ARBA00023125"/>
    </source>
</evidence>
<name>A0A5F0D0L6_9MICO</name>
<proteinExistence type="predicted"/>
<dbReference type="GO" id="GO:0000976">
    <property type="term" value="F:transcription cis-regulatory region binding"/>
    <property type="evidence" value="ECO:0007669"/>
    <property type="project" value="TreeGrafter"/>
</dbReference>
<feature type="domain" description="Response regulatory" evidence="4">
    <location>
        <begin position="27"/>
        <end position="141"/>
    </location>
</feature>
<gene>
    <name evidence="6" type="ORF">E3O10_16590</name>
</gene>
<dbReference type="GO" id="GO:0005829">
    <property type="term" value="C:cytosol"/>
    <property type="evidence" value="ECO:0007669"/>
    <property type="project" value="TreeGrafter"/>
</dbReference>
<feature type="domain" description="OmpR/PhoB-type" evidence="5">
    <location>
        <begin position="155"/>
        <end position="249"/>
    </location>
</feature>
<dbReference type="Proteomes" id="UP000297654">
    <property type="component" value="Unassembled WGS sequence"/>
</dbReference>
<dbReference type="Pfam" id="PF00486">
    <property type="entry name" value="Trans_reg_C"/>
    <property type="match status" value="1"/>
</dbReference>